<accession>A0AA39CUI9</accession>
<sequence length="409" mass="45866">MTYYMLSVSYMWKDDKALNIHLAAFRSLAQGYLATNEANDVMSSVVMHRMKSWQALDNYRKQTDLFRQRLQTQSSHQGVPPPHIWKTIPLRHLETVAKSSPALRQLSDLGLLSIELFDVLACLRHIIDNASEGLEGHAIASITRQLKMALLAEPVSDLDIQVGYALISLCYYLGPAFSTKTSRHDGNLPYPQSNSSDEHRDLDDVAQAYINRKLTRCVHDSHIGRNCALWSSILLGSILLQIGRGIDTNRPLSSGMLSEQGLKSKGHIILAATATRLASDTGIAARSQHSAEPRKGQRPPPEPDFEQLGRELVGTAGLCDMWRRSWRNTLRRQREWKEQGQLRVGNPAGLDDDEDKKISTEIEYMVLMEARQSFPVITPLDHPGVEVGEEREIVPSSVEKRDVHLSSDS</sequence>
<dbReference type="EMBL" id="JAPDRN010000063">
    <property type="protein sequence ID" value="KAJ9630228.1"/>
    <property type="molecule type" value="Genomic_DNA"/>
</dbReference>
<comment type="caution">
    <text evidence="2">The sequence shown here is derived from an EMBL/GenBank/DDBJ whole genome shotgun (WGS) entry which is preliminary data.</text>
</comment>
<evidence type="ECO:0000313" key="3">
    <source>
        <dbReference type="Proteomes" id="UP001172681"/>
    </source>
</evidence>
<dbReference type="AlphaFoldDB" id="A0AA39CUI9"/>
<proteinExistence type="predicted"/>
<evidence type="ECO:0000313" key="2">
    <source>
        <dbReference type="EMBL" id="KAJ9630228.1"/>
    </source>
</evidence>
<gene>
    <name evidence="2" type="ORF">H2204_008589</name>
</gene>
<dbReference type="Proteomes" id="UP001172681">
    <property type="component" value="Unassembled WGS sequence"/>
</dbReference>
<name>A0AA39CUI9_9EURO</name>
<protein>
    <submittedName>
        <fullName evidence="2">Uncharacterized protein</fullName>
    </submittedName>
</protein>
<evidence type="ECO:0000256" key="1">
    <source>
        <dbReference type="SAM" id="MobiDB-lite"/>
    </source>
</evidence>
<feature type="region of interest" description="Disordered" evidence="1">
    <location>
        <begin position="280"/>
        <end position="307"/>
    </location>
</feature>
<organism evidence="2 3">
    <name type="scientific">Knufia peltigerae</name>
    <dbReference type="NCBI Taxonomy" id="1002370"/>
    <lineage>
        <taxon>Eukaryota</taxon>
        <taxon>Fungi</taxon>
        <taxon>Dikarya</taxon>
        <taxon>Ascomycota</taxon>
        <taxon>Pezizomycotina</taxon>
        <taxon>Eurotiomycetes</taxon>
        <taxon>Chaetothyriomycetidae</taxon>
        <taxon>Chaetothyriales</taxon>
        <taxon>Trichomeriaceae</taxon>
        <taxon>Knufia</taxon>
    </lineage>
</organism>
<reference evidence="2" key="1">
    <citation type="submission" date="2022-10" db="EMBL/GenBank/DDBJ databases">
        <title>Culturing micro-colonial fungi from biological soil crusts in the Mojave desert and describing Neophaeococcomyces mojavensis, and introducing the new genera and species Taxawa tesnikishii.</title>
        <authorList>
            <person name="Kurbessoian T."/>
            <person name="Stajich J.E."/>
        </authorList>
    </citation>
    <scope>NUCLEOTIDE SEQUENCE</scope>
    <source>
        <strain evidence="2">TK_35</strain>
    </source>
</reference>
<keyword evidence="3" id="KW-1185">Reference proteome</keyword>